<dbReference type="AlphaFoldDB" id="A0A3M8DL97"/>
<feature type="domain" description="Nitroreductase" evidence="3">
    <location>
        <begin position="8"/>
        <end position="184"/>
    </location>
</feature>
<evidence type="ECO:0000313" key="5">
    <source>
        <dbReference type="Proteomes" id="UP000269573"/>
    </source>
</evidence>
<dbReference type="Proteomes" id="UP000269573">
    <property type="component" value="Unassembled WGS sequence"/>
</dbReference>
<dbReference type="GO" id="GO:0016491">
    <property type="term" value="F:oxidoreductase activity"/>
    <property type="evidence" value="ECO:0007669"/>
    <property type="project" value="UniProtKB-KW"/>
</dbReference>
<dbReference type="RefSeq" id="WP_122922916.1">
    <property type="nucleotide sequence ID" value="NZ_RHHU01000003.1"/>
</dbReference>
<protein>
    <submittedName>
        <fullName evidence="4">Nitroreductase family protein</fullName>
    </submittedName>
</protein>
<dbReference type="InterPro" id="IPR029479">
    <property type="entry name" value="Nitroreductase"/>
</dbReference>
<dbReference type="CDD" id="cd02137">
    <property type="entry name" value="MhqN-like"/>
    <property type="match status" value="1"/>
</dbReference>
<dbReference type="Gene3D" id="3.40.109.10">
    <property type="entry name" value="NADH Oxidase"/>
    <property type="match status" value="1"/>
</dbReference>
<gene>
    <name evidence="4" type="ORF">EDM59_06855</name>
</gene>
<reference evidence="4 5" key="1">
    <citation type="submission" date="2018-10" db="EMBL/GenBank/DDBJ databases">
        <title>Phylogenomics of Brevibacillus.</title>
        <authorList>
            <person name="Dunlap C."/>
        </authorList>
    </citation>
    <scope>NUCLEOTIDE SEQUENCE [LARGE SCALE GENOMIC DNA]</scope>
    <source>
        <strain evidence="4 5">JCM 15774</strain>
    </source>
</reference>
<evidence type="ECO:0000313" key="4">
    <source>
        <dbReference type="EMBL" id="RNB88818.1"/>
    </source>
</evidence>
<evidence type="ECO:0000259" key="3">
    <source>
        <dbReference type="Pfam" id="PF00881"/>
    </source>
</evidence>
<keyword evidence="5" id="KW-1185">Reference proteome</keyword>
<evidence type="ECO:0000256" key="1">
    <source>
        <dbReference type="ARBA" id="ARBA00007118"/>
    </source>
</evidence>
<comment type="caution">
    <text evidence="4">The sequence shown here is derived from an EMBL/GenBank/DDBJ whole genome shotgun (WGS) entry which is preliminary data.</text>
</comment>
<keyword evidence="2" id="KW-0560">Oxidoreductase</keyword>
<comment type="similarity">
    <text evidence="1">Belongs to the nitroreductase family.</text>
</comment>
<dbReference type="PANTHER" id="PTHR43673">
    <property type="entry name" value="NAD(P)H NITROREDUCTASE YDGI-RELATED"/>
    <property type="match status" value="1"/>
</dbReference>
<organism evidence="4 5">
    <name type="scientific">Brevibacillus nitrificans</name>
    <dbReference type="NCBI Taxonomy" id="651560"/>
    <lineage>
        <taxon>Bacteria</taxon>
        <taxon>Bacillati</taxon>
        <taxon>Bacillota</taxon>
        <taxon>Bacilli</taxon>
        <taxon>Bacillales</taxon>
        <taxon>Paenibacillaceae</taxon>
        <taxon>Brevibacillus</taxon>
    </lineage>
</organism>
<name>A0A3M8DL97_9BACL</name>
<dbReference type="InterPro" id="IPR000415">
    <property type="entry name" value="Nitroreductase-like"/>
</dbReference>
<accession>A0A3M8DL97</accession>
<dbReference type="PANTHER" id="PTHR43673:SF12">
    <property type="entry name" value="PROTEIN DRGA"/>
    <property type="match status" value="1"/>
</dbReference>
<dbReference type="EMBL" id="RHHU01000003">
    <property type="protein sequence ID" value="RNB88818.1"/>
    <property type="molecule type" value="Genomic_DNA"/>
</dbReference>
<dbReference type="SUPFAM" id="SSF55469">
    <property type="entry name" value="FMN-dependent nitroreductase-like"/>
    <property type="match status" value="1"/>
</dbReference>
<proteinExistence type="inferred from homology"/>
<evidence type="ECO:0000256" key="2">
    <source>
        <dbReference type="ARBA" id="ARBA00023002"/>
    </source>
</evidence>
<dbReference type="Pfam" id="PF00881">
    <property type="entry name" value="Nitroreductase"/>
    <property type="match status" value="1"/>
</dbReference>
<sequence>MSEFTNLVKQRRSATKFIPDVEISADELDEIFSLVKFAPSAFNLQHTHYVIVNDAEMKNKVFEAAQKQYKVKTASAVILVLGNQEAHTQAGKINEGLLQLGVIDKREYDDTVSSIHRFYEKGGEALRRDEAIRSASLSAMLFMLAAKEKGWDSCPMIGFDPEAIRELLSIPEQYVPALMITIGKEDMSSQRVRGYRKPVGEFVSYNQFTVK</sequence>